<dbReference type="Proteomes" id="UP000257109">
    <property type="component" value="Unassembled WGS sequence"/>
</dbReference>
<name>A0A371HVW2_MUCPR</name>
<dbReference type="OrthoDB" id="29024at2759"/>
<gene>
    <name evidence="1" type="ORF">CR513_09034</name>
</gene>
<feature type="non-terminal residue" evidence="1">
    <location>
        <position position="1"/>
    </location>
</feature>
<comment type="caution">
    <text evidence="1">The sequence shown here is derived from an EMBL/GenBank/DDBJ whole genome shotgun (WGS) entry which is preliminary data.</text>
</comment>
<accession>A0A371HVW2</accession>
<proteinExistence type="predicted"/>
<dbReference type="EMBL" id="QJKJ01001582">
    <property type="protein sequence ID" value="RDY06919.1"/>
    <property type="molecule type" value="Genomic_DNA"/>
</dbReference>
<dbReference type="STRING" id="157652.A0A371HVW2"/>
<protein>
    <submittedName>
        <fullName evidence="1">Uncharacterized protein</fullName>
    </submittedName>
</protein>
<evidence type="ECO:0000313" key="1">
    <source>
        <dbReference type="EMBL" id="RDY06919.1"/>
    </source>
</evidence>
<reference evidence="1" key="1">
    <citation type="submission" date="2018-05" db="EMBL/GenBank/DDBJ databases">
        <title>Draft genome of Mucuna pruriens seed.</title>
        <authorList>
            <person name="Nnadi N.E."/>
            <person name="Vos R."/>
            <person name="Hasami M.H."/>
            <person name="Devisetty U.K."/>
            <person name="Aguiy J.C."/>
        </authorList>
    </citation>
    <scope>NUCLEOTIDE SEQUENCE [LARGE SCALE GENOMIC DNA]</scope>
    <source>
        <strain evidence="1">JCA_2017</strain>
    </source>
</reference>
<organism evidence="1 2">
    <name type="scientific">Mucuna pruriens</name>
    <name type="common">Velvet bean</name>
    <name type="synonym">Dolichos pruriens</name>
    <dbReference type="NCBI Taxonomy" id="157652"/>
    <lineage>
        <taxon>Eukaryota</taxon>
        <taxon>Viridiplantae</taxon>
        <taxon>Streptophyta</taxon>
        <taxon>Embryophyta</taxon>
        <taxon>Tracheophyta</taxon>
        <taxon>Spermatophyta</taxon>
        <taxon>Magnoliopsida</taxon>
        <taxon>eudicotyledons</taxon>
        <taxon>Gunneridae</taxon>
        <taxon>Pentapetalae</taxon>
        <taxon>rosids</taxon>
        <taxon>fabids</taxon>
        <taxon>Fabales</taxon>
        <taxon>Fabaceae</taxon>
        <taxon>Papilionoideae</taxon>
        <taxon>50 kb inversion clade</taxon>
        <taxon>NPAAA clade</taxon>
        <taxon>indigoferoid/millettioid clade</taxon>
        <taxon>Phaseoleae</taxon>
        <taxon>Mucuna</taxon>
    </lineage>
</organism>
<keyword evidence="2" id="KW-1185">Reference proteome</keyword>
<sequence>MQKFINKSELVMHGVTRFATTFLTLQRLHKNPILEEKMYGAHTPHLQNVVIKVLSLIYNSSACKLYVKYNQALHECYECHDPIDLIALKEIDDSNEWKVGELDGDGKDAKDELIFYYDDVLTWRDVASATKAAELLKYIRRQTQMQKAVVAFTSKKEKGEGVVEEEDEEDY</sequence>
<dbReference type="AlphaFoldDB" id="A0A371HVW2"/>
<evidence type="ECO:0000313" key="2">
    <source>
        <dbReference type="Proteomes" id="UP000257109"/>
    </source>
</evidence>